<name>A0ABS2DKT2_9BACI</name>
<reference evidence="8 9" key="1">
    <citation type="submission" date="2021-02" db="EMBL/GenBank/DDBJ databases">
        <title>Bacillus sp. RD4P76, an endophyte from a halophyte.</title>
        <authorList>
            <person name="Sun J.-Q."/>
        </authorList>
    </citation>
    <scope>NUCLEOTIDE SEQUENCE [LARGE SCALE GENOMIC DNA]</scope>
    <source>
        <strain evidence="8 9">RD4P76</strain>
    </source>
</reference>
<dbReference type="CDD" id="cd00761">
    <property type="entry name" value="Glyco_tranf_GTA_type"/>
    <property type="match status" value="1"/>
</dbReference>
<keyword evidence="3" id="KW-1003">Cell membrane</keyword>
<keyword evidence="5" id="KW-0777">Teichoic acid biosynthesis</keyword>
<dbReference type="InterPro" id="IPR043148">
    <property type="entry name" value="TagF_C"/>
</dbReference>
<evidence type="ECO:0000256" key="5">
    <source>
        <dbReference type="ARBA" id="ARBA00022944"/>
    </source>
</evidence>
<dbReference type="InterPro" id="IPR051612">
    <property type="entry name" value="Teichoic_Acid_Biosynth"/>
</dbReference>
<evidence type="ECO:0000313" key="8">
    <source>
        <dbReference type="EMBL" id="MBM6619079.1"/>
    </source>
</evidence>
<accession>A0ABS2DKT2</accession>
<dbReference type="Gene3D" id="3.40.50.11820">
    <property type="match status" value="1"/>
</dbReference>
<dbReference type="InterPro" id="IPR001173">
    <property type="entry name" value="Glyco_trans_2-like"/>
</dbReference>
<dbReference type="Pfam" id="PF04464">
    <property type="entry name" value="Glyphos_transf"/>
    <property type="match status" value="1"/>
</dbReference>
<dbReference type="SUPFAM" id="SSF53756">
    <property type="entry name" value="UDP-Glycosyltransferase/glycogen phosphorylase"/>
    <property type="match status" value="1"/>
</dbReference>
<evidence type="ECO:0000256" key="4">
    <source>
        <dbReference type="ARBA" id="ARBA00022679"/>
    </source>
</evidence>
<evidence type="ECO:0000256" key="2">
    <source>
        <dbReference type="ARBA" id="ARBA00010488"/>
    </source>
</evidence>
<keyword evidence="9" id="KW-1185">Reference proteome</keyword>
<dbReference type="InterPro" id="IPR043149">
    <property type="entry name" value="TagF_N"/>
</dbReference>
<dbReference type="InterPro" id="IPR007554">
    <property type="entry name" value="Glycerophosphate_synth"/>
</dbReference>
<evidence type="ECO:0000256" key="3">
    <source>
        <dbReference type="ARBA" id="ARBA00022475"/>
    </source>
</evidence>
<dbReference type="InterPro" id="IPR029044">
    <property type="entry name" value="Nucleotide-diphossugar_trans"/>
</dbReference>
<evidence type="ECO:0000259" key="7">
    <source>
        <dbReference type="Pfam" id="PF00535"/>
    </source>
</evidence>
<dbReference type="PANTHER" id="PTHR37316">
    <property type="entry name" value="TEICHOIC ACID GLYCEROL-PHOSPHATE PRIMASE"/>
    <property type="match status" value="1"/>
</dbReference>
<gene>
    <name evidence="8" type="ORF">JR050_15530</name>
</gene>
<dbReference type="Pfam" id="PF00535">
    <property type="entry name" value="Glycos_transf_2"/>
    <property type="match status" value="1"/>
</dbReference>
<dbReference type="Gene3D" id="3.90.550.10">
    <property type="entry name" value="Spore Coat Polysaccharide Biosynthesis Protein SpsA, Chain A"/>
    <property type="match status" value="1"/>
</dbReference>
<dbReference type="Proteomes" id="UP001518925">
    <property type="component" value="Unassembled WGS sequence"/>
</dbReference>
<sequence length="721" mass="85455">MLGIFIRSYFDRRGIMDKKISVIIPIFNTEEFLHESIGSVINQTYKNIEIVIIDDASTQSCKQVITEMTNNDNRIITYELSDRRGVGAARNLGINKATGDYIYFLDSDDYIPETTLELLISNIKESSIITGLTKSINKMTADDLNLNEKETVIEENCFDLFKKMSALHLLIKRDFIKENNILFSEEVQFFSDLGFILPILAEKKSIPYVPDSIYYKRTRNDPITNPSLMQLDNEKQMVDFLNIYTHLKNTYKEKSYADRFLDHLFLNYYRRSIIVIMNSQEKIERYFNQLFISTKKLDFKNIPKQNPIINKELKAIKKNNKGRFSFLLKSHNWLSSLKTALSGRTKLLIYVYQNFLIKLPLKEKTIVFESFLGKNYSDSPKNIYEYMYKQNTDYKYIWIFNEKRNIPGPAKQIKRFSFSYYYYLATAKYWVSNSRLPLHLTKREGNVYLQTWHGTPLKKLVFDMNDIHSANPNYKLHFYKQSRRWDYLISANQYSSDIFRSAFKFEKEMLEYGYPRNDALHSKNKDEISKEIKQNLGIPLTKKVVLYAPTWRDDEFYSAGKYKFKLRLNLKKMKEELGDEYIILLRMHYFIANNIETDGVEDFAYNLSKYNDIADLYLISDILITDYSSVFFDYANLKRPILFYTYDLEKYRDTLRGFYINMENEVPGPLLMTSDEVIDSIKNINEVTEKYKYTYDQFYEKICGWEKGNATEQVVKRVFNV</sequence>
<protein>
    <submittedName>
        <fullName evidence="8">CDP-glycerol:glycerophosphate glycerophosphotransferase</fullName>
    </submittedName>
</protein>
<dbReference type="EMBL" id="JAFELM010000039">
    <property type="protein sequence ID" value="MBM6619079.1"/>
    <property type="molecule type" value="Genomic_DNA"/>
</dbReference>
<comment type="caution">
    <text evidence="8">The sequence shown here is derived from an EMBL/GenBank/DDBJ whole genome shotgun (WGS) entry which is preliminary data.</text>
</comment>
<evidence type="ECO:0000256" key="6">
    <source>
        <dbReference type="ARBA" id="ARBA00023136"/>
    </source>
</evidence>
<dbReference type="PANTHER" id="PTHR37316:SF3">
    <property type="entry name" value="TEICHOIC ACID GLYCEROL-PHOSPHATE TRANSFERASE"/>
    <property type="match status" value="1"/>
</dbReference>
<dbReference type="SUPFAM" id="SSF53448">
    <property type="entry name" value="Nucleotide-diphospho-sugar transferases"/>
    <property type="match status" value="1"/>
</dbReference>
<keyword evidence="6" id="KW-0472">Membrane</keyword>
<evidence type="ECO:0000256" key="1">
    <source>
        <dbReference type="ARBA" id="ARBA00004202"/>
    </source>
</evidence>
<keyword evidence="4" id="KW-0808">Transferase</keyword>
<comment type="similarity">
    <text evidence="2">Belongs to the CDP-glycerol glycerophosphotransferase family.</text>
</comment>
<comment type="subcellular location">
    <subcellularLocation>
        <location evidence="1">Cell membrane</location>
        <topology evidence="1">Peripheral membrane protein</topology>
    </subcellularLocation>
</comment>
<dbReference type="Gene3D" id="3.40.50.12580">
    <property type="match status" value="1"/>
</dbReference>
<organism evidence="8 9">
    <name type="scientific">Bacillus suaedaesalsae</name>
    <dbReference type="NCBI Taxonomy" id="2810349"/>
    <lineage>
        <taxon>Bacteria</taxon>
        <taxon>Bacillati</taxon>
        <taxon>Bacillota</taxon>
        <taxon>Bacilli</taxon>
        <taxon>Bacillales</taxon>
        <taxon>Bacillaceae</taxon>
        <taxon>Bacillus</taxon>
    </lineage>
</organism>
<proteinExistence type="inferred from homology"/>
<evidence type="ECO:0000313" key="9">
    <source>
        <dbReference type="Proteomes" id="UP001518925"/>
    </source>
</evidence>
<feature type="domain" description="Glycosyltransferase 2-like" evidence="7">
    <location>
        <begin position="21"/>
        <end position="140"/>
    </location>
</feature>